<name>A0AC34RC07_9BILA</name>
<evidence type="ECO:0000313" key="1">
    <source>
        <dbReference type="Proteomes" id="UP000887576"/>
    </source>
</evidence>
<proteinExistence type="predicted"/>
<reference evidence="2" key="1">
    <citation type="submission" date="2022-11" db="UniProtKB">
        <authorList>
            <consortium name="WormBaseParasite"/>
        </authorList>
    </citation>
    <scope>IDENTIFICATION</scope>
</reference>
<dbReference type="Proteomes" id="UP000887576">
    <property type="component" value="Unplaced"/>
</dbReference>
<evidence type="ECO:0000313" key="2">
    <source>
        <dbReference type="WBParaSite" id="JU765_v2.g5363.t1"/>
    </source>
</evidence>
<sequence length="327" mass="36664">MVDSSLAIILSYITFGGTLAGTILEIIAFSLFSYLLLKFVWRRSGMMHVVDVSPSMINYMILELICTFFIGIYVGYVAIFWQRDSNHYNGYILFILGAFQLSANNSKPPAVLALGLERIFCILFPFWYTDRKKYYPVVLAIIMQFIIVFLSLFVRIIPNWPQSAVTTCASYGCMTTNASSEFHTVQRYILSGINFIAGTVLVISIRQKLKNISSLKKRSNSLVVTTMIVTLVLDVLPHIISSLALSVFNVNAAVYIGPYTSYLSALESCICSLIYFKTFHKRVRSNANSKVMPLHSHSNATHATGLSTKHSTEPNFSTLHTDLIKVI</sequence>
<organism evidence="1 2">
    <name type="scientific">Panagrolaimus sp. JU765</name>
    <dbReference type="NCBI Taxonomy" id="591449"/>
    <lineage>
        <taxon>Eukaryota</taxon>
        <taxon>Metazoa</taxon>
        <taxon>Ecdysozoa</taxon>
        <taxon>Nematoda</taxon>
        <taxon>Chromadorea</taxon>
        <taxon>Rhabditida</taxon>
        <taxon>Tylenchina</taxon>
        <taxon>Panagrolaimomorpha</taxon>
        <taxon>Panagrolaimoidea</taxon>
        <taxon>Panagrolaimidae</taxon>
        <taxon>Panagrolaimus</taxon>
    </lineage>
</organism>
<accession>A0AC34RC07</accession>
<protein>
    <submittedName>
        <fullName evidence="2">G-protein coupled receptors family 1 profile domain-containing protein</fullName>
    </submittedName>
</protein>
<dbReference type="WBParaSite" id="JU765_v2.g5363.t1">
    <property type="protein sequence ID" value="JU765_v2.g5363.t1"/>
    <property type="gene ID" value="JU765_v2.g5363"/>
</dbReference>